<proteinExistence type="predicted"/>
<evidence type="ECO:0000259" key="3">
    <source>
        <dbReference type="PROSITE" id="PS50966"/>
    </source>
</evidence>
<accession>A0A926HXI3</accession>
<dbReference type="AlphaFoldDB" id="A0A926HXI3"/>
<reference evidence="4" key="1">
    <citation type="submission" date="2020-08" db="EMBL/GenBank/DDBJ databases">
        <title>Genome public.</title>
        <authorList>
            <person name="Liu C."/>
            <person name="Sun Q."/>
        </authorList>
    </citation>
    <scope>NUCLEOTIDE SEQUENCE</scope>
    <source>
        <strain evidence="4">NSJ-32</strain>
    </source>
</reference>
<organism evidence="4 5">
    <name type="scientific">Bianquea renquensis</name>
    <dbReference type="NCBI Taxonomy" id="2763661"/>
    <lineage>
        <taxon>Bacteria</taxon>
        <taxon>Bacillati</taxon>
        <taxon>Bacillota</taxon>
        <taxon>Clostridia</taxon>
        <taxon>Eubacteriales</taxon>
        <taxon>Bianqueaceae</taxon>
        <taxon>Bianquea</taxon>
    </lineage>
</organism>
<keyword evidence="1" id="KW-0863">Zinc-finger</keyword>
<feature type="compositionally biased region" description="Basic and acidic residues" evidence="2">
    <location>
        <begin position="104"/>
        <end position="117"/>
    </location>
</feature>
<gene>
    <name evidence="4" type="ORF">H8730_09580</name>
</gene>
<evidence type="ECO:0000313" key="4">
    <source>
        <dbReference type="EMBL" id="MBC8543797.1"/>
    </source>
</evidence>
<keyword evidence="5" id="KW-1185">Reference proteome</keyword>
<dbReference type="Pfam" id="PF04434">
    <property type="entry name" value="SWIM"/>
    <property type="match status" value="1"/>
</dbReference>
<dbReference type="EMBL" id="JACRSQ010000012">
    <property type="protein sequence ID" value="MBC8543797.1"/>
    <property type="molecule type" value="Genomic_DNA"/>
</dbReference>
<evidence type="ECO:0000256" key="1">
    <source>
        <dbReference type="PROSITE-ProRule" id="PRU00325"/>
    </source>
</evidence>
<dbReference type="RefSeq" id="WP_177720091.1">
    <property type="nucleotide sequence ID" value="NZ_JACRSQ010000012.1"/>
</dbReference>
<dbReference type="PROSITE" id="PS50966">
    <property type="entry name" value="ZF_SWIM"/>
    <property type="match status" value="1"/>
</dbReference>
<dbReference type="GO" id="GO:0008270">
    <property type="term" value="F:zinc ion binding"/>
    <property type="evidence" value="ECO:0007669"/>
    <property type="project" value="UniProtKB-KW"/>
</dbReference>
<dbReference type="Proteomes" id="UP000657006">
    <property type="component" value="Unassembled WGS sequence"/>
</dbReference>
<keyword evidence="1" id="KW-0862">Zinc</keyword>
<feature type="region of interest" description="Disordered" evidence="2">
    <location>
        <begin position="100"/>
        <end position="132"/>
    </location>
</feature>
<keyword evidence="1" id="KW-0479">Metal-binding</keyword>
<evidence type="ECO:0000256" key="2">
    <source>
        <dbReference type="SAM" id="MobiDB-lite"/>
    </source>
</evidence>
<feature type="domain" description="SWIM-type" evidence="3">
    <location>
        <begin position="54"/>
        <end position="90"/>
    </location>
</feature>
<comment type="caution">
    <text evidence="4">The sequence shown here is derived from an EMBL/GenBank/DDBJ whole genome shotgun (WGS) entry which is preliminary data.</text>
</comment>
<evidence type="ECO:0000313" key="5">
    <source>
        <dbReference type="Proteomes" id="UP000657006"/>
    </source>
</evidence>
<dbReference type="InterPro" id="IPR007527">
    <property type="entry name" value="Znf_SWIM"/>
</dbReference>
<protein>
    <submittedName>
        <fullName evidence="4">SWIM zinc finger family protein</fullName>
    </submittedName>
</protein>
<name>A0A926HXI3_9FIRM</name>
<sequence>MNITQDLIHLVAPNAAAIANGQKISAHHDFSGLTKSEDETLIWGECTGSGKTPYRTSIDFLDSEKPVFRCTCPSRQIPCKHALGLMFDWVAGKSFSTAPIPEEIQTKRDRKAKRENQDGGAAPRPKKRNAAAQTKKLKKQLAGLDMADRMVRELMKAGLHTLAGTAVKTYENLAKELGNYYLPGPQLFIMRLVQQMQLLQANPEGEAAHFQNASTILVQLASTIKKARVYLAQKLENGDTTPDDSVLFEALGGVWKLEDLKRIGSYRRDVRLVQLSFDVSFDEVRREYIDRGYWIDVDSGEISQTLSYRPIKALKYVKEEDTTFSLATVPEAYYYPGDLNRRVRWDACSLSPLTQEGIAQILGKAQPDIATAVKAFKNQAKNTLSDKYAAMLLPYSQIGILNEQIVLQDLAGKRIVLKDLPGEDGRSTVTALSMLPGAADAGAMFGILFYHEQDRRIYMQPLSLISSTEIVRLRY</sequence>